<dbReference type="EMBL" id="CP001940">
    <property type="protein sequence ID" value="ADH85753.1"/>
    <property type="molecule type" value="Genomic_DNA"/>
</dbReference>
<keyword evidence="2" id="KW-1185">Reference proteome</keyword>
<organism evidence="1 2">
    <name type="scientific">Desulfurivibrio alkaliphilus (strain DSM 19089 / UNIQEM U267 / AHT2)</name>
    <dbReference type="NCBI Taxonomy" id="589865"/>
    <lineage>
        <taxon>Bacteria</taxon>
        <taxon>Pseudomonadati</taxon>
        <taxon>Thermodesulfobacteriota</taxon>
        <taxon>Desulfobulbia</taxon>
        <taxon>Desulfobulbales</taxon>
        <taxon>Desulfobulbaceae</taxon>
        <taxon>Desulfurivibrio</taxon>
    </lineage>
</organism>
<dbReference type="KEGG" id="dak:DaAHT2_1055"/>
<name>D6Z2H8_DESAT</name>
<protein>
    <recommendedName>
        <fullName evidence="3">Phosphate-selective porin O and P</fullName>
    </recommendedName>
</protein>
<dbReference type="Proteomes" id="UP000001508">
    <property type="component" value="Chromosome"/>
</dbReference>
<evidence type="ECO:0008006" key="3">
    <source>
        <dbReference type="Google" id="ProtNLM"/>
    </source>
</evidence>
<dbReference type="InParanoid" id="D6Z2H8"/>
<dbReference type="AlphaFoldDB" id="D6Z2H8"/>
<dbReference type="STRING" id="589865.DaAHT2_1055"/>
<dbReference type="SUPFAM" id="SSF56935">
    <property type="entry name" value="Porins"/>
    <property type="match status" value="1"/>
</dbReference>
<sequence length="395" mass="44167">MRIIFAKTGGSLLTAGLLTAGLLLPTPVAASIELGPLTLGGAMRVNYTIGDYEPEIGSPSRAEGDGGNFTLDTFRLNLDYAQDQWVGKVEYRFYDGYHFLHTGWLGYNFPDDAQLQVGVNRVPFGPGPYGVSQSWMFDQHYYVGLADDMDLGVKYTRPFDNWTLDVAYYYADEGAYAGSNTKAARYSYDVVDTSGDGYEERNQFNIRGIYHLTTAAGVALDLGASAQYGQLKSNGPQSDGDHYAGSLHVVTKWQNWTLATQLTYYKYDVDEDQPLGTDTLVKMGAHDYTTEVAAEAWIPAVSLSYYLETPGLDWLDYLLPYIEYSSLMKTESGFNDSEMLVIGAAWARGNWYSYTDLAYSNGNDFVGNTSGWERFGANPDDKWEYRFNINFGYYF</sequence>
<gene>
    <name evidence="1" type="ordered locus">DaAHT2_1055</name>
</gene>
<accession>D6Z2H8</accession>
<dbReference type="HOGENOM" id="CLU_043009_1_1_7"/>
<dbReference type="RefSeq" id="WP_013163282.1">
    <property type="nucleotide sequence ID" value="NC_014216.1"/>
</dbReference>
<evidence type="ECO:0000313" key="2">
    <source>
        <dbReference type="Proteomes" id="UP000001508"/>
    </source>
</evidence>
<proteinExistence type="predicted"/>
<reference evidence="2" key="1">
    <citation type="submission" date="2010-02" db="EMBL/GenBank/DDBJ databases">
        <title>Complete sequence of Desulfurivibrio alkaliphilus AHT2.</title>
        <authorList>
            <consortium name="US DOE Joint Genome Institute"/>
            <person name="Pitluck S."/>
            <person name="Chertkov O."/>
            <person name="Detter J.C."/>
            <person name="Han C."/>
            <person name="Tapia R."/>
            <person name="Larimer F."/>
            <person name="Land M."/>
            <person name="Hauser L."/>
            <person name="Kyrpides N."/>
            <person name="Mikhailova N."/>
            <person name="Sorokin D.Y."/>
            <person name="Muyzer G."/>
            <person name="Woyke T."/>
        </authorList>
    </citation>
    <scope>NUCLEOTIDE SEQUENCE [LARGE SCALE GENOMIC DNA]</scope>
    <source>
        <strain evidence="2">DSM 19089 / UNIQEM U267 / AHT2</strain>
    </source>
</reference>
<dbReference type="OrthoDB" id="625456at2"/>
<evidence type="ECO:0000313" key="1">
    <source>
        <dbReference type="EMBL" id="ADH85753.1"/>
    </source>
</evidence>
<dbReference type="eggNOG" id="COG3746">
    <property type="taxonomic scope" value="Bacteria"/>
</dbReference>